<dbReference type="Proteomes" id="UP001329430">
    <property type="component" value="Chromosome 3"/>
</dbReference>
<dbReference type="InterPro" id="IPR015943">
    <property type="entry name" value="WD40/YVTN_repeat-like_dom_sf"/>
</dbReference>
<protein>
    <recommendedName>
        <fullName evidence="1">Aladin seven-bladed propeller domain-containing protein</fullName>
    </recommendedName>
</protein>
<dbReference type="SMART" id="SM00320">
    <property type="entry name" value="WD40"/>
    <property type="match status" value="5"/>
</dbReference>
<evidence type="ECO:0000313" key="3">
    <source>
        <dbReference type="Proteomes" id="UP001329430"/>
    </source>
</evidence>
<dbReference type="GO" id="GO:0006913">
    <property type="term" value="P:nucleocytoplasmic transport"/>
    <property type="evidence" value="ECO:0007669"/>
    <property type="project" value="TreeGrafter"/>
</dbReference>
<name>A0AAN7VJA7_9COLE</name>
<dbReference type="GO" id="GO:0005643">
    <property type="term" value="C:nuclear pore"/>
    <property type="evidence" value="ECO:0007669"/>
    <property type="project" value="TreeGrafter"/>
</dbReference>
<dbReference type="PANTHER" id="PTHR14494:SF0">
    <property type="entry name" value="ALADIN"/>
    <property type="match status" value="1"/>
</dbReference>
<dbReference type="Pfam" id="PF25460">
    <property type="entry name" value="Beta-prop_Aladin"/>
    <property type="match status" value="1"/>
</dbReference>
<keyword evidence="3" id="KW-1185">Reference proteome</keyword>
<evidence type="ECO:0000313" key="2">
    <source>
        <dbReference type="EMBL" id="KAK5646188.1"/>
    </source>
</evidence>
<dbReference type="InterPro" id="IPR057403">
    <property type="entry name" value="Beta-prop_Aladin"/>
</dbReference>
<dbReference type="SUPFAM" id="SSF50978">
    <property type="entry name" value="WD40 repeat-like"/>
    <property type="match status" value="1"/>
</dbReference>
<proteinExistence type="predicted"/>
<gene>
    <name evidence="2" type="ORF">RI129_004652</name>
</gene>
<dbReference type="AlphaFoldDB" id="A0AAN7VJA7"/>
<dbReference type="InterPro" id="IPR036322">
    <property type="entry name" value="WD40_repeat_dom_sf"/>
</dbReference>
<dbReference type="InterPro" id="IPR045139">
    <property type="entry name" value="Aladin"/>
</dbReference>
<comment type="caution">
    <text evidence="2">The sequence shown here is derived from an EMBL/GenBank/DDBJ whole genome shotgun (WGS) entry which is preliminary data.</text>
</comment>
<feature type="domain" description="Aladin seven-bladed propeller" evidence="1">
    <location>
        <begin position="131"/>
        <end position="468"/>
    </location>
</feature>
<dbReference type="Gene3D" id="2.130.10.10">
    <property type="entry name" value="YVTN repeat-like/Quinoprotein amine dehydrogenase"/>
    <property type="match status" value="2"/>
</dbReference>
<organism evidence="2 3">
    <name type="scientific">Pyrocoelia pectoralis</name>
    <dbReference type="NCBI Taxonomy" id="417401"/>
    <lineage>
        <taxon>Eukaryota</taxon>
        <taxon>Metazoa</taxon>
        <taxon>Ecdysozoa</taxon>
        <taxon>Arthropoda</taxon>
        <taxon>Hexapoda</taxon>
        <taxon>Insecta</taxon>
        <taxon>Pterygota</taxon>
        <taxon>Neoptera</taxon>
        <taxon>Endopterygota</taxon>
        <taxon>Coleoptera</taxon>
        <taxon>Polyphaga</taxon>
        <taxon>Elateriformia</taxon>
        <taxon>Elateroidea</taxon>
        <taxon>Lampyridae</taxon>
        <taxon>Lampyrinae</taxon>
        <taxon>Pyrocoelia</taxon>
    </lineage>
</organism>
<dbReference type="InterPro" id="IPR001680">
    <property type="entry name" value="WD40_rpt"/>
</dbReference>
<dbReference type="EMBL" id="JAVRBK010000003">
    <property type="protein sequence ID" value="KAK5646188.1"/>
    <property type="molecule type" value="Genomic_DNA"/>
</dbReference>
<dbReference type="PANTHER" id="PTHR14494">
    <property type="entry name" value="ALADIN/ADRACALIN/AAAS"/>
    <property type="match status" value="1"/>
</dbReference>
<evidence type="ECO:0000259" key="1">
    <source>
        <dbReference type="Pfam" id="PF25460"/>
    </source>
</evidence>
<sequence>MNNLSIFESPKAGEVTLCEVDGRIHSMNYEYANISAFTNSTETHPQIHITPHMLHPKSDEGKSVFVDVDEPFLKRLIQAYYEHGLMEMLNTAEQFGPPFVTKIASSILVVLNGVNTLRRKLSSATVENDLTLISNISQTRLWVQSFIRCIAWHDYDIKIAIATCDDAVRVYSHNSNIIPILKSKQQQNITCLAWRPFSNSEIAVGCENGIFVWNIDQTSMITRPSINNANILRRINHAPVVSIAWSAGGDILASAAAKDSTILIWHVERNETSSLTIPTGHGNCIVKWSPKGNKLFSATTGRVFRVWDCQTWTPERWNVLTGRVQACCWSPNGNILLFVSNTEPIIYALSFMQLELVFASASENSSSLATPLYDLSKGDIDGAVIGGIVQNMEWDPTNNNVAVLFQDTNYVAIFKVTVNPTLKLTPCCLVAGIADERPVCIAFQGNFQPGACLSIGWSSGRVQHFPIVQAETNASSSFNRNVYNNSS</sequence>
<accession>A0AAN7VJA7</accession>
<reference evidence="2 3" key="1">
    <citation type="journal article" date="2024" name="Insects">
        <title>An Improved Chromosome-Level Genome Assembly of the Firefly Pyrocoelia pectoralis.</title>
        <authorList>
            <person name="Fu X."/>
            <person name="Meyer-Rochow V.B."/>
            <person name="Ballantyne L."/>
            <person name="Zhu X."/>
        </authorList>
    </citation>
    <scope>NUCLEOTIDE SEQUENCE [LARGE SCALE GENOMIC DNA]</scope>
    <source>
        <strain evidence="2">XCY_ONT2</strain>
    </source>
</reference>